<keyword evidence="2" id="KW-1185">Reference proteome</keyword>
<sequence>MNSDTLYWKQAVQTAHITPFAYYKKVVPLIEEVKRSRIYEIMYQNKQDQVDYLKKKLAEEWLVKQSLLQEINDLRNHHHRLAK</sequence>
<organism evidence="1 2">
    <name type="scientific">Scopulibacillus darangshiensis</name>
    <dbReference type="NCBI Taxonomy" id="442528"/>
    <lineage>
        <taxon>Bacteria</taxon>
        <taxon>Bacillati</taxon>
        <taxon>Bacillota</taxon>
        <taxon>Bacilli</taxon>
        <taxon>Bacillales</taxon>
        <taxon>Sporolactobacillaceae</taxon>
        <taxon>Scopulibacillus</taxon>
    </lineage>
</organism>
<comment type="caution">
    <text evidence="1">The sequence shown here is derived from an EMBL/GenBank/DDBJ whole genome shotgun (WGS) entry which is preliminary data.</text>
</comment>
<evidence type="ECO:0000313" key="2">
    <source>
        <dbReference type="Proteomes" id="UP000295416"/>
    </source>
</evidence>
<evidence type="ECO:0000313" key="1">
    <source>
        <dbReference type="EMBL" id="TCP24495.1"/>
    </source>
</evidence>
<dbReference type="EMBL" id="SLXK01000025">
    <property type="protein sequence ID" value="TCP24495.1"/>
    <property type="molecule type" value="Genomic_DNA"/>
</dbReference>
<proteinExistence type="predicted"/>
<accession>A0A4R2NSW8</accession>
<dbReference type="RefSeq" id="WP_132747047.1">
    <property type="nucleotide sequence ID" value="NZ_SLXK01000025.1"/>
</dbReference>
<gene>
    <name evidence="1" type="ORF">EV207_12556</name>
</gene>
<dbReference type="Proteomes" id="UP000295416">
    <property type="component" value="Unassembled WGS sequence"/>
</dbReference>
<protein>
    <submittedName>
        <fullName evidence="1">Uncharacterized protein</fullName>
    </submittedName>
</protein>
<dbReference type="AlphaFoldDB" id="A0A4R2NSW8"/>
<reference evidence="1 2" key="1">
    <citation type="submission" date="2019-03" db="EMBL/GenBank/DDBJ databases">
        <title>Genomic Encyclopedia of Type Strains, Phase IV (KMG-IV): sequencing the most valuable type-strain genomes for metagenomic binning, comparative biology and taxonomic classification.</title>
        <authorList>
            <person name="Goeker M."/>
        </authorList>
    </citation>
    <scope>NUCLEOTIDE SEQUENCE [LARGE SCALE GENOMIC DNA]</scope>
    <source>
        <strain evidence="1 2">DSM 19377</strain>
    </source>
</reference>
<name>A0A4R2NSW8_9BACL</name>